<dbReference type="InterPro" id="IPR052260">
    <property type="entry name" value="Autophagy_Rcpt_SigReg"/>
</dbReference>
<dbReference type="PROSITE" id="PS50135">
    <property type="entry name" value="ZF_ZZ_2"/>
    <property type="match status" value="1"/>
</dbReference>
<feature type="domain" description="ZZ-type" evidence="6">
    <location>
        <begin position="239"/>
        <end position="291"/>
    </location>
</feature>
<evidence type="ECO:0000256" key="4">
    <source>
        <dbReference type="PROSITE-ProRule" id="PRU00228"/>
    </source>
</evidence>
<dbReference type="EMBL" id="NBIV01000180">
    <property type="protein sequence ID" value="PXF42017.1"/>
    <property type="molecule type" value="Genomic_DNA"/>
</dbReference>
<dbReference type="InterPro" id="IPR043145">
    <property type="entry name" value="Znf_ZZ_sf"/>
</dbReference>
<comment type="caution">
    <text evidence="7">The sequence shown here is derived from an EMBL/GenBank/DDBJ whole genome shotgun (WGS) entry which is preliminary data.</text>
</comment>
<protein>
    <submittedName>
        <fullName evidence="7">E3 ubiquitin-protein ligase MIB2</fullName>
    </submittedName>
</protein>
<dbReference type="AlphaFoldDB" id="A0A2V3IIV9"/>
<evidence type="ECO:0000256" key="2">
    <source>
        <dbReference type="ARBA" id="ARBA00022771"/>
    </source>
</evidence>
<evidence type="ECO:0000256" key="5">
    <source>
        <dbReference type="SAM" id="MobiDB-lite"/>
    </source>
</evidence>
<evidence type="ECO:0000256" key="1">
    <source>
        <dbReference type="ARBA" id="ARBA00022723"/>
    </source>
</evidence>
<evidence type="ECO:0000259" key="6">
    <source>
        <dbReference type="PROSITE" id="PS50135"/>
    </source>
</evidence>
<dbReference type="OrthoDB" id="10262526at2759"/>
<dbReference type="PANTHER" id="PTHR15090:SF8">
    <property type="entry name" value="ZZ-TYPE ZINC FINGER-CONTAINING PROTEIN"/>
    <property type="match status" value="1"/>
</dbReference>
<dbReference type="InterPro" id="IPR000433">
    <property type="entry name" value="Znf_ZZ"/>
</dbReference>
<feature type="compositionally biased region" description="Polar residues" evidence="5">
    <location>
        <begin position="305"/>
        <end position="321"/>
    </location>
</feature>
<keyword evidence="3" id="KW-0862">Zinc</keyword>
<evidence type="ECO:0000313" key="7">
    <source>
        <dbReference type="EMBL" id="PXF42017.1"/>
    </source>
</evidence>
<organism evidence="7 8">
    <name type="scientific">Gracilariopsis chorda</name>
    <dbReference type="NCBI Taxonomy" id="448386"/>
    <lineage>
        <taxon>Eukaryota</taxon>
        <taxon>Rhodophyta</taxon>
        <taxon>Florideophyceae</taxon>
        <taxon>Rhodymeniophycidae</taxon>
        <taxon>Gracilariales</taxon>
        <taxon>Gracilariaceae</taxon>
        <taxon>Gracilariopsis</taxon>
    </lineage>
</organism>
<name>A0A2V3IIV9_9FLOR</name>
<dbReference type="SUPFAM" id="SSF57850">
    <property type="entry name" value="RING/U-box"/>
    <property type="match status" value="1"/>
</dbReference>
<proteinExistence type="predicted"/>
<dbReference type="GO" id="GO:0008270">
    <property type="term" value="F:zinc ion binding"/>
    <property type="evidence" value="ECO:0007669"/>
    <property type="project" value="UniProtKB-KW"/>
</dbReference>
<keyword evidence="8" id="KW-1185">Reference proteome</keyword>
<dbReference type="PROSITE" id="PS01357">
    <property type="entry name" value="ZF_ZZ_1"/>
    <property type="match status" value="1"/>
</dbReference>
<evidence type="ECO:0000313" key="8">
    <source>
        <dbReference type="Proteomes" id="UP000247409"/>
    </source>
</evidence>
<evidence type="ECO:0000256" key="3">
    <source>
        <dbReference type="ARBA" id="ARBA00022833"/>
    </source>
</evidence>
<reference evidence="7 8" key="1">
    <citation type="journal article" date="2018" name="Mol. Biol. Evol.">
        <title>Analysis of the draft genome of the red seaweed Gracilariopsis chorda provides insights into genome size evolution in Rhodophyta.</title>
        <authorList>
            <person name="Lee J."/>
            <person name="Yang E.C."/>
            <person name="Graf L."/>
            <person name="Yang J.H."/>
            <person name="Qiu H."/>
            <person name="Zel Zion U."/>
            <person name="Chan C.X."/>
            <person name="Stephens T.G."/>
            <person name="Weber A.P.M."/>
            <person name="Boo G.H."/>
            <person name="Boo S.M."/>
            <person name="Kim K.M."/>
            <person name="Shin Y."/>
            <person name="Jung M."/>
            <person name="Lee S.J."/>
            <person name="Yim H.S."/>
            <person name="Lee J.H."/>
            <person name="Bhattacharya D."/>
            <person name="Yoon H.S."/>
        </authorList>
    </citation>
    <scope>NUCLEOTIDE SEQUENCE [LARGE SCALE GENOMIC DNA]</scope>
    <source>
        <strain evidence="7 8">SKKU-2015</strain>
        <tissue evidence="7">Whole body</tissue>
    </source>
</reference>
<gene>
    <name evidence="7" type="ORF">BWQ96_08267</name>
</gene>
<dbReference type="Gene3D" id="3.30.60.90">
    <property type="match status" value="1"/>
</dbReference>
<accession>A0A2V3IIV9</accession>
<dbReference type="SMART" id="SM00291">
    <property type="entry name" value="ZnF_ZZ"/>
    <property type="match status" value="1"/>
</dbReference>
<dbReference type="STRING" id="448386.A0A2V3IIV9"/>
<sequence length="501" mass="55675">MAAIATSQEHSVRAVGTEVTVPNYDVCRLSYYLNCCTLGCGVDIIVDDLVDFRNAHTLPQHRQDAIYELATDEFKISEVLDKTIFLDEEGDLCEDRDNEFLELKQVTNILAISSSATLGGKQVQVTKVMVFRPRWLKHNYYEPLNRRQGRTAISKSVQVLARLLEDIVVEDVTESKSDHCAHCKGLDGNCACKRGCAPQNSTKCSAVHHCNHCKGFEGGACACKNGCPKSEYSKCAVVHESIVCDSCKAEGLQGKRYKCEKCFNYDLCEDCYQAGKHETTHPFSMIERIGSRPIHQIPRKEPTKQNDSMQQQAHNADRSSNCSTSLFPTQQTVVHASTLRGDGQNSLRSFIGETMSIAEMKGYLENNGVSYVGATEKRELKKLVWETQVESMSAGELKAFMDTQGITTAAQCSVLEERRAAKAAFETIQSTEQSRQKSRPSFCAGDRVYLVGLKKQSMNGKLATVVTNELVNGRVQVQLVGSKQRFNVKVENLELSSEDLD</sequence>
<feature type="region of interest" description="Disordered" evidence="5">
    <location>
        <begin position="293"/>
        <end position="321"/>
    </location>
</feature>
<keyword evidence="1" id="KW-0479">Metal-binding</keyword>
<dbReference type="Pfam" id="PF00569">
    <property type="entry name" value="ZZ"/>
    <property type="match status" value="1"/>
</dbReference>
<dbReference type="Proteomes" id="UP000247409">
    <property type="component" value="Unassembled WGS sequence"/>
</dbReference>
<keyword evidence="2 4" id="KW-0863">Zinc-finger</keyword>
<dbReference type="PANTHER" id="PTHR15090">
    <property type="entry name" value="SEQUESTOSOME 1-RELATED"/>
    <property type="match status" value="1"/>
</dbReference>